<name>A0AAW1B6X8_CROAD</name>
<evidence type="ECO:0000256" key="5">
    <source>
        <dbReference type="ARBA" id="ARBA00022729"/>
    </source>
</evidence>
<evidence type="ECO:0000256" key="12">
    <source>
        <dbReference type="SAM" id="Phobius"/>
    </source>
</evidence>
<keyword evidence="8 12" id="KW-0472">Membrane</keyword>
<feature type="transmembrane region" description="Helical" evidence="12">
    <location>
        <begin position="656"/>
        <end position="676"/>
    </location>
</feature>
<feature type="transmembrane region" description="Helical" evidence="12">
    <location>
        <begin position="622"/>
        <end position="641"/>
    </location>
</feature>
<evidence type="ECO:0000256" key="11">
    <source>
        <dbReference type="ARBA" id="ARBA00023224"/>
    </source>
</evidence>
<dbReference type="PROSITE" id="PS00981">
    <property type="entry name" value="G_PROTEIN_RECEP_F3_3"/>
    <property type="match status" value="1"/>
</dbReference>
<evidence type="ECO:0000259" key="13">
    <source>
        <dbReference type="PROSITE" id="PS50259"/>
    </source>
</evidence>
<dbReference type="GO" id="GO:0004930">
    <property type="term" value="F:G protein-coupled receptor activity"/>
    <property type="evidence" value="ECO:0007669"/>
    <property type="project" value="UniProtKB-KW"/>
</dbReference>
<feature type="domain" description="G-protein coupled receptors family 3 profile" evidence="13">
    <location>
        <begin position="618"/>
        <end position="882"/>
    </location>
</feature>
<dbReference type="InterPro" id="IPR011500">
    <property type="entry name" value="GPCR_3_9-Cys_dom"/>
</dbReference>
<dbReference type="InterPro" id="IPR000337">
    <property type="entry name" value="GPCR_3"/>
</dbReference>
<keyword evidence="11" id="KW-0807">Transducer</keyword>
<dbReference type="PANTHER" id="PTHR24061">
    <property type="entry name" value="CALCIUM-SENSING RECEPTOR-RELATED"/>
    <property type="match status" value="1"/>
</dbReference>
<dbReference type="InterPro" id="IPR004073">
    <property type="entry name" value="GPCR_3_vmron_rcpt_2"/>
</dbReference>
<gene>
    <name evidence="14" type="ORF">NXF25_021250</name>
</gene>
<keyword evidence="5" id="KW-0732">Signal</keyword>
<comment type="similarity">
    <text evidence="2">Belongs to the G-protein coupled receptor 3 family.</text>
</comment>
<dbReference type="GO" id="GO:0005886">
    <property type="term" value="C:plasma membrane"/>
    <property type="evidence" value="ECO:0007669"/>
    <property type="project" value="UniProtKB-SubCell"/>
</dbReference>
<dbReference type="InterPro" id="IPR001828">
    <property type="entry name" value="ANF_lig-bd_rcpt"/>
</dbReference>
<keyword evidence="9 14" id="KW-0675">Receptor</keyword>
<feature type="transmembrane region" description="Helical" evidence="12">
    <location>
        <begin position="812"/>
        <end position="832"/>
    </location>
</feature>
<evidence type="ECO:0000256" key="9">
    <source>
        <dbReference type="ARBA" id="ARBA00023170"/>
    </source>
</evidence>
<evidence type="ECO:0000256" key="6">
    <source>
        <dbReference type="ARBA" id="ARBA00022989"/>
    </source>
</evidence>
<dbReference type="CDD" id="cd15283">
    <property type="entry name" value="7tmC_V2R_pheromone"/>
    <property type="match status" value="1"/>
</dbReference>
<dbReference type="PANTHER" id="PTHR24061:SF599">
    <property type="entry name" value="G-PROTEIN COUPLED RECEPTORS FAMILY 3 PROFILE DOMAIN-CONTAINING PROTEIN"/>
    <property type="match status" value="1"/>
</dbReference>
<evidence type="ECO:0000256" key="10">
    <source>
        <dbReference type="ARBA" id="ARBA00023180"/>
    </source>
</evidence>
<reference evidence="14 15" key="1">
    <citation type="journal article" date="2024" name="Proc. Natl. Acad. Sci. U.S.A.">
        <title>The genetic regulatory architecture and epigenomic basis for age-related changes in rattlesnake venom.</title>
        <authorList>
            <person name="Hogan M.P."/>
            <person name="Holding M.L."/>
            <person name="Nystrom G.S."/>
            <person name="Colston T.J."/>
            <person name="Bartlett D.A."/>
            <person name="Mason A.J."/>
            <person name="Ellsworth S.A."/>
            <person name="Rautsaw R.M."/>
            <person name="Lawrence K.C."/>
            <person name="Strickland J.L."/>
            <person name="He B."/>
            <person name="Fraser P."/>
            <person name="Margres M.J."/>
            <person name="Gilbert D.M."/>
            <person name="Gibbs H.L."/>
            <person name="Parkinson C.L."/>
            <person name="Rokyta D.R."/>
        </authorList>
    </citation>
    <scope>NUCLEOTIDE SEQUENCE [LARGE SCALE GENOMIC DNA]</scope>
    <source>
        <strain evidence="14">DRR0105</strain>
    </source>
</reference>
<dbReference type="Pfam" id="PF01094">
    <property type="entry name" value="ANF_receptor"/>
    <property type="match status" value="1"/>
</dbReference>
<evidence type="ECO:0000256" key="1">
    <source>
        <dbReference type="ARBA" id="ARBA00004651"/>
    </source>
</evidence>
<evidence type="ECO:0000256" key="8">
    <source>
        <dbReference type="ARBA" id="ARBA00023136"/>
    </source>
</evidence>
<comment type="caution">
    <text evidence="14">The sequence shown here is derived from an EMBL/GenBank/DDBJ whole genome shotgun (WGS) entry which is preliminary data.</text>
</comment>
<keyword evidence="7" id="KW-0297">G-protein coupled receptor</keyword>
<evidence type="ECO:0000256" key="2">
    <source>
        <dbReference type="ARBA" id="ARBA00007242"/>
    </source>
</evidence>
<dbReference type="InterPro" id="IPR038550">
    <property type="entry name" value="GPCR_3_9-Cys_sf"/>
</dbReference>
<sequence>MFWNLDEQYNCKMAGDWALIVVTLTFQIVQMRPSVKCAKINPLSILHRYLYPGDFTIGGILSQIYVFSNLLNFEEDPSSEVYDFTNVLTHNYQHILALQFAVETINENPSILPNITLGFHVLNSNFLARWTNRASMELLSTPDRFIPNYKCDVQNNIATVIGGPNSNVCLFMASILCIYKIPQFAYGSAAMMNDKSQGVFLHQLFPVLDHQYKGILQLLQHFQWTWIGVIYVDDDIGESFMENTLPIFMQDGICFDFAKTFPQVGFSSEIHPLALEGLKTVRIVMERTANTVLVLGEIQSIMVLRIMLQFSKFHEMPMKAKVWIFTAQMDFTSLPLLRSWDMDFIHGALSFAVHTRDIFSFPLFLQTRKLPSEKEDGFSRDFWEEAFQCSFSHSNIETKSGGICTGEEKLETLPGSVFEMSMTSHSYSLYNAVHAVAEGLHDMHFWTVNKRAIKGEGRREFLNQQPWKLHHYLKSNSFNNSVGETFTFSSQGELIAGFDIINWVTFPNQSFKRVKVGRVGSPGKVFIISEDTIIWPNDFKQVRPISLCNDNCHPGYSKTKIEGKSFCCYDCYSCPKGKISDQIDMEDCFHCSEDKYPNVDRNLCLPKGISFLSFEEPLGITLTLWALLFSFLTALVLYIFIKHRETPIVKANNQNLSYVLLISLLFCFLCTLLFIGQPTKLICLLRQTTFGIIFSIAISSVLAKTIIVVLAFMATTPGGGMRKWSGKQMASSIVLSCSLIQALIYIVWLVTGPPFPDVDMHSLMEEIILECNEGSITMFYIVLSFLGFLATISFTMAFLARNLPDSFNEAKFITFSMLVFCSVWVSFVPTYLSTKGKYMVAVEIFSILASSIGLLVCIFSPKCYIIVVRPELNNKEQLRRRKS</sequence>
<dbReference type="AlphaFoldDB" id="A0AAW1B6X8"/>
<dbReference type="Gene3D" id="3.40.50.2300">
    <property type="match status" value="2"/>
</dbReference>
<dbReference type="SUPFAM" id="SSF53822">
    <property type="entry name" value="Periplasmic binding protein-like I"/>
    <property type="match status" value="1"/>
</dbReference>
<dbReference type="InterPro" id="IPR017978">
    <property type="entry name" value="GPCR_3_C"/>
</dbReference>
<accession>A0AAW1B6X8</accession>
<feature type="transmembrane region" description="Helical" evidence="12">
    <location>
        <begin position="688"/>
        <end position="712"/>
    </location>
</feature>
<dbReference type="PROSITE" id="PS50259">
    <property type="entry name" value="G_PROTEIN_RECEP_F3_4"/>
    <property type="match status" value="1"/>
</dbReference>
<feature type="transmembrane region" description="Helical" evidence="12">
    <location>
        <begin position="733"/>
        <end position="755"/>
    </location>
</feature>
<dbReference type="EMBL" id="JAOTOJ010000008">
    <property type="protein sequence ID" value="KAK9397889.1"/>
    <property type="molecule type" value="Genomic_DNA"/>
</dbReference>
<dbReference type="FunFam" id="3.40.50.2300:FF:000024">
    <property type="entry name" value="Vomeronasal 2, receptor 73"/>
    <property type="match status" value="1"/>
</dbReference>
<dbReference type="Pfam" id="PF00003">
    <property type="entry name" value="7tm_3"/>
    <property type="match status" value="1"/>
</dbReference>
<evidence type="ECO:0000256" key="4">
    <source>
        <dbReference type="ARBA" id="ARBA00022692"/>
    </source>
</evidence>
<keyword evidence="15" id="KW-1185">Reference proteome</keyword>
<dbReference type="InterPro" id="IPR017979">
    <property type="entry name" value="GPCR_3_CS"/>
</dbReference>
<keyword evidence="4 12" id="KW-0812">Transmembrane</keyword>
<proteinExistence type="inferred from homology"/>
<feature type="transmembrane region" description="Helical" evidence="12">
    <location>
        <begin position="775"/>
        <end position="800"/>
    </location>
</feature>
<dbReference type="PRINTS" id="PR01535">
    <property type="entry name" value="VOMERONASL2R"/>
</dbReference>
<evidence type="ECO:0000313" key="15">
    <source>
        <dbReference type="Proteomes" id="UP001474421"/>
    </source>
</evidence>
<evidence type="ECO:0000256" key="3">
    <source>
        <dbReference type="ARBA" id="ARBA00022475"/>
    </source>
</evidence>
<organism evidence="14 15">
    <name type="scientific">Crotalus adamanteus</name>
    <name type="common">Eastern diamondback rattlesnake</name>
    <dbReference type="NCBI Taxonomy" id="8729"/>
    <lineage>
        <taxon>Eukaryota</taxon>
        <taxon>Metazoa</taxon>
        <taxon>Chordata</taxon>
        <taxon>Craniata</taxon>
        <taxon>Vertebrata</taxon>
        <taxon>Euteleostomi</taxon>
        <taxon>Lepidosauria</taxon>
        <taxon>Squamata</taxon>
        <taxon>Bifurcata</taxon>
        <taxon>Unidentata</taxon>
        <taxon>Episquamata</taxon>
        <taxon>Toxicofera</taxon>
        <taxon>Serpentes</taxon>
        <taxon>Colubroidea</taxon>
        <taxon>Viperidae</taxon>
        <taxon>Crotalinae</taxon>
        <taxon>Crotalus</taxon>
    </lineage>
</organism>
<comment type="subcellular location">
    <subcellularLocation>
        <location evidence="1">Cell membrane</location>
        <topology evidence="1">Multi-pass membrane protein</topology>
    </subcellularLocation>
</comment>
<dbReference type="Pfam" id="PF07562">
    <property type="entry name" value="NCD3G"/>
    <property type="match status" value="1"/>
</dbReference>
<feature type="transmembrane region" description="Helical" evidence="12">
    <location>
        <begin position="838"/>
        <end position="859"/>
    </location>
</feature>
<dbReference type="Gene3D" id="2.10.50.30">
    <property type="entry name" value="GPCR, family 3, nine cysteines domain"/>
    <property type="match status" value="1"/>
</dbReference>
<dbReference type="InterPro" id="IPR028082">
    <property type="entry name" value="Peripla_BP_I"/>
</dbReference>
<dbReference type="FunFam" id="2.10.50.30:FF:000002">
    <property type="entry name" value="Vomeronasal 2 receptor, h1"/>
    <property type="match status" value="1"/>
</dbReference>
<dbReference type="InterPro" id="IPR000068">
    <property type="entry name" value="GPCR_3_Ca_sens_rcpt-rel"/>
</dbReference>
<dbReference type="Proteomes" id="UP001474421">
    <property type="component" value="Unassembled WGS sequence"/>
</dbReference>
<keyword evidence="10" id="KW-0325">Glycoprotein</keyword>
<evidence type="ECO:0000313" key="14">
    <source>
        <dbReference type="EMBL" id="KAK9397889.1"/>
    </source>
</evidence>
<keyword evidence="6 12" id="KW-1133">Transmembrane helix</keyword>
<keyword evidence="3" id="KW-1003">Cell membrane</keyword>
<evidence type="ECO:0000256" key="7">
    <source>
        <dbReference type="ARBA" id="ARBA00023040"/>
    </source>
</evidence>
<dbReference type="PRINTS" id="PR00248">
    <property type="entry name" value="GPCRMGR"/>
</dbReference>
<protein>
    <submittedName>
        <fullName evidence="14">Type-2 vomeronasal receptor</fullName>
    </submittedName>
</protein>